<reference evidence="1 2" key="1">
    <citation type="journal article" date="2022" name="DNA Res.">
        <title>Chromosomal-level genome assembly of the orchid tree Bauhinia variegata (Leguminosae; Cercidoideae) supports the allotetraploid origin hypothesis of Bauhinia.</title>
        <authorList>
            <person name="Zhong Y."/>
            <person name="Chen Y."/>
            <person name="Zheng D."/>
            <person name="Pang J."/>
            <person name="Liu Y."/>
            <person name="Luo S."/>
            <person name="Meng S."/>
            <person name="Qian L."/>
            <person name="Wei D."/>
            <person name="Dai S."/>
            <person name="Zhou R."/>
        </authorList>
    </citation>
    <scope>NUCLEOTIDE SEQUENCE [LARGE SCALE GENOMIC DNA]</scope>
    <source>
        <strain evidence="1">BV-YZ2020</strain>
    </source>
</reference>
<accession>A0ACB9MGB2</accession>
<protein>
    <submittedName>
        <fullName evidence="1">Uncharacterized protein</fullName>
    </submittedName>
</protein>
<keyword evidence="2" id="KW-1185">Reference proteome</keyword>
<organism evidence="1 2">
    <name type="scientific">Bauhinia variegata</name>
    <name type="common">Purple orchid tree</name>
    <name type="synonym">Phanera variegata</name>
    <dbReference type="NCBI Taxonomy" id="167791"/>
    <lineage>
        <taxon>Eukaryota</taxon>
        <taxon>Viridiplantae</taxon>
        <taxon>Streptophyta</taxon>
        <taxon>Embryophyta</taxon>
        <taxon>Tracheophyta</taxon>
        <taxon>Spermatophyta</taxon>
        <taxon>Magnoliopsida</taxon>
        <taxon>eudicotyledons</taxon>
        <taxon>Gunneridae</taxon>
        <taxon>Pentapetalae</taxon>
        <taxon>rosids</taxon>
        <taxon>fabids</taxon>
        <taxon>Fabales</taxon>
        <taxon>Fabaceae</taxon>
        <taxon>Cercidoideae</taxon>
        <taxon>Cercideae</taxon>
        <taxon>Bauhiniinae</taxon>
        <taxon>Bauhinia</taxon>
    </lineage>
</organism>
<gene>
    <name evidence="1" type="ORF">L6164_021753</name>
</gene>
<proteinExistence type="predicted"/>
<dbReference type="EMBL" id="CM039434">
    <property type="protein sequence ID" value="KAI4322025.1"/>
    <property type="molecule type" value="Genomic_DNA"/>
</dbReference>
<evidence type="ECO:0000313" key="1">
    <source>
        <dbReference type="EMBL" id="KAI4322025.1"/>
    </source>
</evidence>
<sequence>MAYAFGSMPGSGLASVRGADVAQVLKSGRRLLLESGDGKIKRDNDGDKWLKVVNTTRKVYQNGWPRGALKTKQVEEEEEATGDTQDKMFGLQFFRRQRRKMGDSEEGETTARSSNTRAQLSIVVNLSCGESRWLSAFLFLVLNYVKIVGLRLKDLSAFVLSEPIHGAYSSRGILFLKGSPSSNVGVFPFYGITGSMLLFSVDFSAAPLCFKYLHCGMLLRCRSFFLVNNLTYVDSDDEMIDSLELERDHKSKQKISCYSSERGPSKNGAVAHAVFETNDSPSLSISVRFPC</sequence>
<evidence type="ECO:0000313" key="2">
    <source>
        <dbReference type="Proteomes" id="UP000828941"/>
    </source>
</evidence>
<comment type="caution">
    <text evidence="1">The sequence shown here is derived from an EMBL/GenBank/DDBJ whole genome shotgun (WGS) entry which is preliminary data.</text>
</comment>
<name>A0ACB9MGB2_BAUVA</name>
<dbReference type="Proteomes" id="UP000828941">
    <property type="component" value="Chromosome 9"/>
</dbReference>